<name>A0A2W7TWG9_9FLAO</name>
<keyword evidence="2" id="KW-1185">Reference proteome</keyword>
<dbReference type="Proteomes" id="UP000249177">
    <property type="component" value="Unassembled WGS sequence"/>
</dbReference>
<gene>
    <name evidence="1" type="ORF">DOS84_12090</name>
</gene>
<evidence type="ECO:0008006" key="3">
    <source>
        <dbReference type="Google" id="ProtNLM"/>
    </source>
</evidence>
<proteinExistence type="predicted"/>
<organism evidence="1 2">
    <name type="scientific">Flavobacterium aquariorum</name>
    <dbReference type="NCBI Taxonomy" id="2217670"/>
    <lineage>
        <taxon>Bacteria</taxon>
        <taxon>Pseudomonadati</taxon>
        <taxon>Bacteroidota</taxon>
        <taxon>Flavobacteriia</taxon>
        <taxon>Flavobacteriales</taxon>
        <taxon>Flavobacteriaceae</taxon>
        <taxon>Flavobacterium</taxon>
    </lineage>
</organism>
<dbReference type="Gene3D" id="1.20.120.450">
    <property type="entry name" value="dinb family like domain"/>
    <property type="match status" value="1"/>
</dbReference>
<dbReference type="OrthoDB" id="981199at2"/>
<accession>A0A2W7TWG9</accession>
<comment type="caution">
    <text evidence="1">The sequence shown here is derived from an EMBL/GenBank/DDBJ whole genome shotgun (WGS) entry which is preliminary data.</text>
</comment>
<sequence>MEELKKLIIELENKISNQELLNPLVSKSSVGWHIEHTLLTMNLVIESIHKSTPDNYKKTFNFNRFLVFTLNKIPRGKVKAPRMVRPQEDFTTDSLKSHLEKVKMNLEKLNTLSANNYFEHPFMGQLNLKPTIRFIKIHTKHHINIIKEIIESKS</sequence>
<reference evidence="1 2" key="1">
    <citation type="submission" date="2018-06" db="EMBL/GenBank/DDBJ databases">
        <title>Flavobacterium sp IMCC34762, genome.</title>
        <authorList>
            <person name="Joung Y."/>
            <person name="Cho J."/>
            <person name="Song J."/>
        </authorList>
    </citation>
    <scope>NUCLEOTIDE SEQUENCE [LARGE SCALE GENOMIC DNA]</scope>
    <source>
        <strain evidence="1 2">IMCC34762</strain>
    </source>
</reference>
<protein>
    <recommendedName>
        <fullName evidence="3">DinB family protein</fullName>
    </recommendedName>
</protein>
<dbReference type="RefSeq" id="WP_111410381.1">
    <property type="nucleotide sequence ID" value="NZ_QKXH01000007.1"/>
</dbReference>
<evidence type="ECO:0000313" key="2">
    <source>
        <dbReference type="Proteomes" id="UP000249177"/>
    </source>
</evidence>
<dbReference type="EMBL" id="QKXH01000007">
    <property type="protein sequence ID" value="PZX93100.1"/>
    <property type="molecule type" value="Genomic_DNA"/>
</dbReference>
<dbReference type="InterPro" id="IPR034660">
    <property type="entry name" value="DinB/YfiT-like"/>
</dbReference>
<dbReference type="AlphaFoldDB" id="A0A2W7TWG9"/>
<evidence type="ECO:0000313" key="1">
    <source>
        <dbReference type="EMBL" id="PZX93100.1"/>
    </source>
</evidence>